<dbReference type="AlphaFoldDB" id="A0AAW2WU09"/>
<protein>
    <submittedName>
        <fullName evidence="1">Uncharacterized protein</fullName>
    </submittedName>
</protein>
<name>A0AAW2WU09_9LAMI</name>
<proteinExistence type="predicted"/>
<gene>
    <name evidence="1" type="ORF">Slati_2198300</name>
</gene>
<organism evidence="1">
    <name type="scientific">Sesamum latifolium</name>
    <dbReference type="NCBI Taxonomy" id="2727402"/>
    <lineage>
        <taxon>Eukaryota</taxon>
        <taxon>Viridiplantae</taxon>
        <taxon>Streptophyta</taxon>
        <taxon>Embryophyta</taxon>
        <taxon>Tracheophyta</taxon>
        <taxon>Spermatophyta</taxon>
        <taxon>Magnoliopsida</taxon>
        <taxon>eudicotyledons</taxon>
        <taxon>Gunneridae</taxon>
        <taxon>Pentapetalae</taxon>
        <taxon>asterids</taxon>
        <taxon>lamiids</taxon>
        <taxon>Lamiales</taxon>
        <taxon>Pedaliaceae</taxon>
        <taxon>Sesamum</taxon>
    </lineage>
</organism>
<accession>A0AAW2WU09</accession>
<sequence>MTCGELPTDLGKRVQRDFRLSFRDELSASGTTLWGSIPPSLEEGVSRVHRLPVEMKRPNGVQQKHHLWGEIRGVLKDTSRRSARKSGRSV</sequence>
<dbReference type="EMBL" id="JACGWN010000007">
    <property type="protein sequence ID" value="KAL0444756.1"/>
    <property type="molecule type" value="Genomic_DNA"/>
</dbReference>
<reference evidence="1" key="1">
    <citation type="submission" date="2020-06" db="EMBL/GenBank/DDBJ databases">
        <authorList>
            <person name="Li T."/>
            <person name="Hu X."/>
            <person name="Zhang T."/>
            <person name="Song X."/>
            <person name="Zhang H."/>
            <person name="Dai N."/>
            <person name="Sheng W."/>
            <person name="Hou X."/>
            <person name="Wei L."/>
        </authorList>
    </citation>
    <scope>NUCLEOTIDE SEQUENCE</scope>
    <source>
        <strain evidence="1">KEN1</strain>
        <tissue evidence="1">Leaf</tissue>
    </source>
</reference>
<comment type="caution">
    <text evidence="1">The sequence shown here is derived from an EMBL/GenBank/DDBJ whole genome shotgun (WGS) entry which is preliminary data.</text>
</comment>
<reference evidence="1" key="2">
    <citation type="journal article" date="2024" name="Plant">
        <title>Genomic evolution and insights into agronomic trait innovations of Sesamum species.</title>
        <authorList>
            <person name="Miao H."/>
            <person name="Wang L."/>
            <person name="Qu L."/>
            <person name="Liu H."/>
            <person name="Sun Y."/>
            <person name="Le M."/>
            <person name="Wang Q."/>
            <person name="Wei S."/>
            <person name="Zheng Y."/>
            <person name="Lin W."/>
            <person name="Duan Y."/>
            <person name="Cao H."/>
            <person name="Xiong S."/>
            <person name="Wang X."/>
            <person name="Wei L."/>
            <person name="Li C."/>
            <person name="Ma Q."/>
            <person name="Ju M."/>
            <person name="Zhao R."/>
            <person name="Li G."/>
            <person name="Mu C."/>
            <person name="Tian Q."/>
            <person name="Mei H."/>
            <person name="Zhang T."/>
            <person name="Gao T."/>
            <person name="Zhang H."/>
        </authorList>
    </citation>
    <scope>NUCLEOTIDE SEQUENCE</scope>
    <source>
        <strain evidence="1">KEN1</strain>
    </source>
</reference>
<evidence type="ECO:0000313" key="1">
    <source>
        <dbReference type="EMBL" id="KAL0444756.1"/>
    </source>
</evidence>